<evidence type="ECO:0000313" key="2">
    <source>
        <dbReference type="Proteomes" id="UP000053327"/>
    </source>
</evidence>
<proteinExistence type="predicted"/>
<dbReference type="InterPro" id="IPR008780">
    <property type="entry name" value="Plasmodium_Vir"/>
</dbReference>
<protein>
    <recommendedName>
        <fullName evidence="3">CYIR protein</fullName>
    </recommendedName>
</protein>
<evidence type="ECO:0000313" key="1">
    <source>
        <dbReference type="EMBL" id="KMZ88669.1"/>
    </source>
</evidence>
<reference evidence="1 2" key="1">
    <citation type="submission" date="2011-08" db="EMBL/GenBank/DDBJ databases">
        <title>The Genome Sequence of Plasmodium vivax Brazil I.</title>
        <authorList>
            <consortium name="The Broad Institute Genome Sequencing Platform"/>
            <consortium name="The Broad Institute Genome Sequencing Center for Infectious Disease"/>
            <person name="Neafsey D."/>
            <person name="Carlton J."/>
            <person name="Barnwell J."/>
            <person name="Collins W."/>
            <person name="Escalante A."/>
            <person name="Mullikin J."/>
            <person name="Saul A."/>
            <person name="Guigo R."/>
            <person name="Camara F."/>
            <person name="Young S.K."/>
            <person name="Zeng Q."/>
            <person name="Gargeya S."/>
            <person name="Fitzgerald M."/>
            <person name="Haas B."/>
            <person name="Abouelleil A."/>
            <person name="Alvarado L."/>
            <person name="Arachchi H.M."/>
            <person name="Berlin A."/>
            <person name="Brown A."/>
            <person name="Chapman S.B."/>
            <person name="Chen Z."/>
            <person name="Dunbar C."/>
            <person name="Freedman E."/>
            <person name="Gearin G."/>
            <person name="Gellesch M."/>
            <person name="Goldberg J."/>
            <person name="Griggs A."/>
            <person name="Gujja S."/>
            <person name="Heiman D."/>
            <person name="Howarth C."/>
            <person name="Larson L."/>
            <person name="Lui A."/>
            <person name="MacDonald P.J.P."/>
            <person name="Montmayeur A."/>
            <person name="Murphy C."/>
            <person name="Neiman D."/>
            <person name="Pearson M."/>
            <person name="Priest M."/>
            <person name="Roberts A."/>
            <person name="Saif S."/>
            <person name="Shea T."/>
            <person name="Shenoy N."/>
            <person name="Sisk P."/>
            <person name="Stolte C."/>
            <person name="Sykes S."/>
            <person name="Wortman J."/>
            <person name="Nusbaum C."/>
            <person name="Birren B."/>
        </authorList>
    </citation>
    <scope>NUCLEOTIDE SEQUENCE [LARGE SCALE GENOMIC DNA]</scope>
    <source>
        <strain evidence="1 2">Brazil I</strain>
    </source>
</reference>
<dbReference type="EMBL" id="KQ234758">
    <property type="protein sequence ID" value="KMZ88669.1"/>
    <property type="molecule type" value="Genomic_DNA"/>
</dbReference>
<gene>
    <name evidence="1" type="ORF">PVBG_06099</name>
</gene>
<accession>A0A0J9T0M1</accession>
<sequence>MITIIYNDELNKLPTKKYYSYFVKELGECNHVNFYDGTKQRIYKLKGLENVYDKIMNAVCYVYNQSKIPGFAKNICDFLYYWISDMLLTHLEEKSLYNQVIMMLFDVILNTGGNKVCNVLHWSMDKEHKFEDIKLMFDYSKDYNTYKEQFIETNPQCYKGYKLYLEKYKFF</sequence>
<organism evidence="1 2">
    <name type="scientific">Plasmodium vivax (strain Brazil I)</name>
    <dbReference type="NCBI Taxonomy" id="1033975"/>
    <lineage>
        <taxon>Eukaryota</taxon>
        <taxon>Sar</taxon>
        <taxon>Alveolata</taxon>
        <taxon>Apicomplexa</taxon>
        <taxon>Aconoidasida</taxon>
        <taxon>Haemosporida</taxon>
        <taxon>Plasmodiidae</taxon>
        <taxon>Plasmodium</taxon>
        <taxon>Plasmodium (Plasmodium)</taxon>
    </lineage>
</organism>
<dbReference type="AlphaFoldDB" id="A0A0J9T0M1"/>
<dbReference type="OrthoDB" id="383226at2759"/>
<evidence type="ECO:0008006" key="3">
    <source>
        <dbReference type="Google" id="ProtNLM"/>
    </source>
</evidence>
<dbReference type="Pfam" id="PF05795">
    <property type="entry name" value="Plasmodium_Vir"/>
    <property type="match status" value="1"/>
</dbReference>
<name>A0A0J9T0M1_PLAV1</name>
<dbReference type="Proteomes" id="UP000053327">
    <property type="component" value="Unassembled WGS sequence"/>
</dbReference>